<evidence type="ECO:0000313" key="2">
    <source>
        <dbReference type="Proteomes" id="UP000033072"/>
    </source>
</evidence>
<dbReference type="OrthoDB" id="143773at2157"/>
<dbReference type="PATRIC" id="fig|1434111.4.peg.241"/>
<organism evidence="1 2">
    <name type="scientific">Methanosarcina lacustris Z-7289</name>
    <dbReference type="NCBI Taxonomy" id="1434111"/>
    <lineage>
        <taxon>Archaea</taxon>
        <taxon>Methanobacteriati</taxon>
        <taxon>Methanobacteriota</taxon>
        <taxon>Stenosarchaea group</taxon>
        <taxon>Methanomicrobia</taxon>
        <taxon>Methanosarcinales</taxon>
        <taxon>Methanosarcinaceae</taxon>
        <taxon>Methanosarcina</taxon>
    </lineage>
</organism>
<dbReference type="EMBL" id="CP009515">
    <property type="protein sequence ID" value="AKB73459.1"/>
    <property type="molecule type" value="Genomic_DNA"/>
</dbReference>
<dbReference type="AlphaFoldDB" id="A0A0E3RYX8"/>
<sequence length="151" mass="17063">MEYPALKGKVIKIKEGAGYEGKVYDQCVFIELANRKVVDLFDYDMLVHPDILDKVMDVTIDVFIPGIEKLAEPKYGVEPALTREGDYKKTGYGHVFFGQIKDVGRVNHKLILDIGIGDIFASPGCENLNDFQVGEFVRVFSTRSDLYHVQE</sequence>
<evidence type="ECO:0000313" key="1">
    <source>
        <dbReference type="EMBL" id="AKB73459.1"/>
    </source>
</evidence>
<accession>A0A0E3RYX8</accession>
<dbReference type="HOGENOM" id="CLU_1727255_0_0_2"/>
<protein>
    <submittedName>
        <fullName evidence="1">Uncharacterized protein</fullName>
    </submittedName>
</protein>
<reference evidence="1 2" key="1">
    <citation type="submission" date="2014-07" db="EMBL/GenBank/DDBJ databases">
        <title>Methanogenic archaea and the global carbon cycle.</title>
        <authorList>
            <person name="Henriksen J.R."/>
            <person name="Luke J."/>
            <person name="Reinhart S."/>
            <person name="Benedict M.N."/>
            <person name="Youngblut N.D."/>
            <person name="Metcalf M.E."/>
            <person name="Whitaker R.J."/>
            <person name="Metcalf W.W."/>
        </authorList>
    </citation>
    <scope>NUCLEOTIDE SEQUENCE [LARGE SCALE GENOMIC DNA]</scope>
    <source>
        <strain evidence="1 2">Z-7289</strain>
    </source>
</reference>
<dbReference type="GeneID" id="24804869"/>
<gene>
    <name evidence="1" type="ORF">MSLAZ_0198</name>
</gene>
<proteinExistence type="predicted"/>
<dbReference type="KEGG" id="mls:MSLAZ_0198"/>
<dbReference type="Proteomes" id="UP000033072">
    <property type="component" value="Chromosome"/>
</dbReference>
<dbReference type="RefSeq" id="WP_048124285.1">
    <property type="nucleotide sequence ID" value="NZ_CP009515.1"/>
</dbReference>
<keyword evidence="2" id="KW-1185">Reference proteome</keyword>
<name>A0A0E3RYX8_9EURY</name>